<evidence type="ECO:0000256" key="3">
    <source>
        <dbReference type="ARBA" id="ARBA00022692"/>
    </source>
</evidence>
<keyword evidence="6" id="KW-0915">Sodium</keyword>
<feature type="transmembrane region" description="Helical" evidence="6">
    <location>
        <begin position="161"/>
        <end position="184"/>
    </location>
</feature>
<proteinExistence type="inferred from homology"/>
<feature type="transmembrane region" description="Helical" evidence="6">
    <location>
        <begin position="420"/>
        <end position="437"/>
    </location>
</feature>
<feature type="transmembrane region" description="Helical" evidence="6">
    <location>
        <begin position="339"/>
        <end position="361"/>
    </location>
</feature>
<comment type="function">
    <text evidence="6">Na(+)/H(+) antiporter that extrudes sodium in exchange for external protons.</text>
</comment>
<evidence type="ECO:0000256" key="1">
    <source>
        <dbReference type="ARBA" id="ARBA00004429"/>
    </source>
</evidence>
<evidence type="ECO:0000256" key="2">
    <source>
        <dbReference type="ARBA" id="ARBA00022475"/>
    </source>
</evidence>
<evidence type="ECO:0000256" key="4">
    <source>
        <dbReference type="ARBA" id="ARBA00022989"/>
    </source>
</evidence>
<dbReference type="AlphaFoldDB" id="A0A9E2L677"/>
<comment type="catalytic activity">
    <reaction evidence="6">
        <text>Na(+)(in) + 2 H(+)(out) = Na(+)(out) + 2 H(+)(in)</text>
        <dbReference type="Rhea" id="RHEA:29251"/>
        <dbReference type="ChEBI" id="CHEBI:15378"/>
        <dbReference type="ChEBI" id="CHEBI:29101"/>
    </reaction>
</comment>
<evidence type="ECO:0000256" key="5">
    <source>
        <dbReference type="ARBA" id="ARBA00023136"/>
    </source>
</evidence>
<evidence type="ECO:0000313" key="7">
    <source>
        <dbReference type="EMBL" id="MBU3853721.1"/>
    </source>
</evidence>
<dbReference type="EMBL" id="JAHLFU010000168">
    <property type="protein sequence ID" value="MBU3853721.1"/>
    <property type="molecule type" value="Genomic_DNA"/>
</dbReference>
<dbReference type="GO" id="GO:0015385">
    <property type="term" value="F:sodium:proton antiporter activity"/>
    <property type="evidence" value="ECO:0007669"/>
    <property type="project" value="UniProtKB-UniRule"/>
</dbReference>
<feature type="transmembrane region" description="Helical" evidence="6">
    <location>
        <begin position="313"/>
        <end position="333"/>
    </location>
</feature>
<dbReference type="PANTHER" id="PTHR30341:SF0">
    <property type="entry name" value="NA(+)_H(+) ANTIPORTER NHAA"/>
    <property type="match status" value="1"/>
</dbReference>
<dbReference type="NCBIfam" id="TIGR00773">
    <property type="entry name" value="NhaA"/>
    <property type="match status" value="1"/>
</dbReference>
<feature type="transmembrane region" description="Helical" evidence="6">
    <location>
        <begin position="128"/>
        <end position="149"/>
    </location>
</feature>
<accession>A0A9E2L677</accession>
<sequence>MRSYSFLKMFRKYVTSSVMLILATILALIIANSKMSHAYTGFWNLPMSLSIGNFNLFSHGGSTLTVMEFINDFLMVIFFFSVGLEIKREILVGELSSVKKALLPVIGALGGMLVPVLVFWLVSPDDPTVLRGAAIPMATDIAFSLGVLSTFGRRVPLSLKVFLAALAVADDLGGILIIALFYSTEIHLDFLLYALGLIIILVLGNIRAIRSKFFYIFVGIFVWYCILNSGIHATIAGVIVAFCIPATLKRTPTFFIERIRRRINQFPVSNIEKGCKAPILTDNQIGILKSIENASDHIISPLQDMEDSLHTPINYIVIPIFAFANAGIVLEGLSFSNLFSGVGLAVFLGLVIGKFIGVFTFSWIAMKFRWVKMPSGSDFKSFASVCALSGIGFTVAMFIADLSYDNTIPQTAALLNDAKIGILCGSLCSGIISWFLLNRNLPRHIADKQ</sequence>
<gene>
    <name evidence="6 7" type="primary">nhaA</name>
    <name evidence="7" type="ORF">H9789_07910</name>
</gene>
<feature type="transmembrane region" description="Helical" evidence="6">
    <location>
        <begin position="62"/>
        <end position="80"/>
    </location>
</feature>
<keyword evidence="6" id="KW-0406">Ion transport</keyword>
<feature type="transmembrane region" description="Helical" evidence="6">
    <location>
        <begin position="213"/>
        <end position="231"/>
    </location>
</feature>
<keyword evidence="6" id="KW-0050">Antiport</keyword>
<keyword evidence="6" id="KW-0739">Sodium transport</keyword>
<protein>
    <recommendedName>
        <fullName evidence="6">Na(+)/H(+) antiporter NhaA</fullName>
    </recommendedName>
    <alternativeName>
        <fullName evidence="6">Sodium/proton antiporter NhaA</fullName>
    </alternativeName>
</protein>
<reference evidence="7" key="2">
    <citation type="submission" date="2021-04" db="EMBL/GenBank/DDBJ databases">
        <authorList>
            <person name="Gilroy R."/>
        </authorList>
    </citation>
    <scope>NUCLEOTIDE SEQUENCE</scope>
    <source>
        <strain evidence="7">G3-2149</strain>
    </source>
</reference>
<evidence type="ECO:0000256" key="6">
    <source>
        <dbReference type="HAMAP-Rule" id="MF_01844"/>
    </source>
</evidence>
<comment type="similarity">
    <text evidence="6">Belongs to the NhaA Na(+)/H(+) (TC 2.A.33) antiporter family.</text>
</comment>
<dbReference type="PANTHER" id="PTHR30341">
    <property type="entry name" value="SODIUM ION/PROTON ANTIPORTER NHAA-RELATED"/>
    <property type="match status" value="1"/>
</dbReference>
<evidence type="ECO:0000313" key="8">
    <source>
        <dbReference type="Proteomes" id="UP000823865"/>
    </source>
</evidence>
<dbReference type="Pfam" id="PF06965">
    <property type="entry name" value="Na_H_antiport_1"/>
    <property type="match status" value="1"/>
</dbReference>
<feature type="transmembrane region" description="Helical" evidence="6">
    <location>
        <begin position="101"/>
        <end position="122"/>
    </location>
</feature>
<dbReference type="Gene3D" id="1.20.1530.10">
    <property type="entry name" value="Na+/H+ antiporter like domain"/>
    <property type="match status" value="1"/>
</dbReference>
<organism evidence="7 8">
    <name type="scientific">Candidatus Paraprevotella stercoravium</name>
    <dbReference type="NCBI Taxonomy" id="2838725"/>
    <lineage>
        <taxon>Bacteria</taxon>
        <taxon>Pseudomonadati</taxon>
        <taxon>Bacteroidota</taxon>
        <taxon>Bacteroidia</taxon>
        <taxon>Bacteroidales</taxon>
        <taxon>Prevotellaceae</taxon>
        <taxon>Paraprevotella</taxon>
    </lineage>
</organism>
<keyword evidence="5 6" id="KW-0472">Membrane</keyword>
<dbReference type="InterPro" id="IPR023171">
    <property type="entry name" value="Na/H_antiporter_dom_sf"/>
</dbReference>
<keyword evidence="2 6" id="KW-1003">Cell membrane</keyword>
<keyword evidence="4 6" id="KW-1133">Transmembrane helix</keyword>
<name>A0A9E2L677_9BACT</name>
<reference evidence="7" key="1">
    <citation type="journal article" date="2021" name="PeerJ">
        <title>Extensive microbial diversity within the chicken gut microbiome revealed by metagenomics and culture.</title>
        <authorList>
            <person name="Gilroy R."/>
            <person name="Ravi A."/>
            <person name="Getino M."/>
            <person name="Pursley I."/>
            <person name="Horton D.L."/>
            <person name="Alikhan N.F."/>
            <person name="Baker D."/>
            <person name="Gharbi K."/>
            <person name="Hall N."/>
            <person name="Watson M."/>
            <person name="Adriaenssens E.M."/>
            <person name="Foster-Nyarko E."/>
            <person name="Jarju S."/>
            <person name="Secka A."/>
            <person name="Antonio M."/>
            <person name="Oren A."/>
            <person name="Chaudhuri R.R."/>
            <person name="La Ragione R."/>
            <person name="Hildebrand F."/>
            <person name="Pallen M.J."/>
        </authorList>
    </citation>
    <scope>NUCLEOTIDE SEQUENCE</scope>
    <source>
        <strain evidence="7">G3-2149</strain>
    </source>
</reference>
<dbReference type="InterPro" id="IPR004670">
    <property type="entry name" value="NhaA"/>
</dbReference>
<keyword evidence="6" id="KW-0813">Transport</keyword>
<dbReference type="HAMAP" id="MF_01844">
    <property type="entry name" value="NhaA"/>
    <property type="match status" value="1"/>
</dbReference>
<dbReference type="Proteomes" id="UP000823865">
    <property type="component" value="Unassembled WGS sequence"/>
</dbReference>
<feature type="transmembrane region" description="Helical" evidence="6">
    <location>
        <begin position="382"/>
        <end position="400"/>
    </location>
</feature>
<keyword evidence="3 6" id="KW-0812">Transmembrane</keyword>
<comment type="subcellular location">
    <subcellularLocation>
        <location evidence="1">Cell inner membrane</location>
        <topology evidence="1">Multi-pass membrane protein</topology>
    </subcellularLocation>
    <subcellularLocation>
        <location evidence="6">Cell membrane</location>
        <topology evidence="6">Multi-pass membrane protein</topology>
    </subcellularLocation>
</comment>
<dbReference type="GO" id="GO:0005886">
    <property type="term" value="C:plasma membrane"/>
    <property type="evidence" value="ECO:0007669"/>
    <property type="project" value="UniProtKB-SubCell"/>
</dbReference>
<feature type="transmembrane region" description="Helical" evidence="6">
    <location>
        <begin position="190"/>
        <end position="206"/>
    </location>
</feature>
<comment type="caution">
    <text evidence="7">The sequence shown here is derived from an EMBL/GenBank/DDBJ whole genome shotgun (WGS) entry which is preliminary data.</text>
</comment>
<dbReference type="GO" id="GO:0006885">
    <property type="term" value="P:regulation of pH"/>
    <property type="evidence" value="ECO:0007669"/>
    <property type="project" value="UniProtKB-UniRule"/>
</dbReference>